<dbReference type="EMBL" id="FTOG01000002">
    <property type="protein sequence ID" value="SIS52315.1"/>
    <property type="molecule type" value="Genomic_DNA"/>
</dbReference>
<evidence type="ECO:0000313" key="2">
    <source>
        <dbReference type="EMBL" id="SIS52315.1"/>
    </source>
</evidence>
<organism evidence="2 3">
    <name type="scientific">Rhodobacter aestuarii</name>
    <dbReference type="NCBI Taxonomy" id="453582"/>
    <lineage>
        <taxon>Bacteria</taxon>
        <taxon>Pseudomonadati</taxon>
        <taxon>Pseudomonadota</taxon>
        <taxon>Alphaproteobacteria</taxon>
        <taxon>Rhodobacterales</taxon>
        <taxon>Rhodobacter group</taxon>
        <taxon>Rhodobacter</taxon>
    </lineage>
</organism>
<protein>
    <recommendedName>
        <fullName evidence="4">Thymidylate synthase</fullName>
    </recommendedName>
</protein>
<name>A0A1N7JSN1_9RHOB</name>
<dbReference type="STRING" id="453582.SAMN05421580_10299"/>
<evidence type="ECO:0000313" key="3">
    <source>
        <dbReference type="Proteomes" id="UP000186221"/>
    </source>
</evidence>
<reference evidence="3" key="1">
    <citation type="submission" date="2017-01" db="EMBL/GenBank/DDBJ databases">
        <authorList>
            <person name="Varghese N."/>
            <person name="Submissions S."/>
        </authorList>
    </citation>
    <scope>NUCLEOTIDE SEQUENCE [LARGE SCALE GENOMIC DNA]</scope>
    <source>
        <strain evidence="3">DSM 19945</strain>
    </source>
</reference>
<dbReference type="SUPFAM" id="SSF56925">
    <property type="entry name" value="OMPA-like"/>
    <property type="match status" value="1"/>
</dbReference>
<sequence>MGHDASDKLIKSLCKLTFLPIFGTLCAKEQSTKDITMIRRVIPFAVLLGIASCSGAAVNGPAGGSGTETGTDDGTTETSTIPDTLAVNLKSVSFDGTNLQVTIDSLDSTPVSVTYLRDSRLDLSGYTAFRMQEDALDRLFVALGAVSTDGSVQAVTVGDGGQFNTYFAGGAYDRSGTFDRPTGDGTAGSGQVSYAGSYVAVTNMGAPRDGGADDVALPITAGTDTSLTPRQPVRVQGDIFLNANFSDNSINGAIYNRQLVDTNYALVDVILVPGTINDDGTFEGVAEYDTRAPIGTYGGIFGGTDAHSVAGLVHLTEFDTTIDNEQEHGVFVLTQCGPDNTLPVCTNVASP</sequence>
<gene>
    <name evidence="2" type="ORF">SAMN05421580_10299</name>
</gene>
<evidence type="ECO:0000256" key="1">
    <source>
        <dbReference type="SAM" id="MobiDB-lite"/>
    </source>
</evidence>
<evidence type="ECO:0008006" key="4">
    <source>
        <dbReference type="Google" id="ProtNLM"/>
    </source>
</evidence>
<keyword evidence="3" id="KW-1185">Reference proteome</keyword>
<feature type="region of interest" description="Disordered" evidence="1">
    <location>
        <begin position="60"/>
        <end position="80"/>
    </location>
</feature>
<accession>A0A1N7JSN1</accession>
<dbReference type="Proteomes" id="UP000186221">
    <property type="component" value="Unassembled WGS sequence"/>
</dbReference>
<dbReference type="InterPro" id="IPR011250">
    <property type="entry name" value="OMP/PagP_B-barrel"/>
</dbReference>
<dbReference type="Gene3D" id="2.40.160.90">
    <property type="match status" value="1"/>
</dbReference>
<dbReference type="AlphaFoldDB" id="A0A1N7JSN1"/>
<proteinExistence type="predicted"/>